<protein>
    <submittedName>
        <fullName evidence="1">Uncharacterized protein</fullName>
    </submittedName>
</protein>
<dbReference type="PANTHER" id="PTHR14614:SF130">
    <property type="entry name" value="PROTEIN-LYSINE N-METHYLTRANSFERASE EEF2KMT"/>
    <property type="match status" value="1"/>
</dbReference>
<reference evidence="1" key="1">
    <citation type="submission" date="2022-02" db="EMBL/GenBank/DDBJ databases">
        <authorList>
            <person name="Giguere J D."/>
        </authorList>
    </citation>
    <scope>NUCLEOTIDE SEQUENCE</scope>
    <source>
        <strain evidence="1">CCAP 1055/1</strain>
    </source>
</reference>
<dbReference type="SUPFAM" id="SSF53335">
    <property type="entry name" value="S-adenosyl-L-methionine-dependent methyltransferases"/>
    <property type="match status" value="1"/>
</dbReference>
<name>A0A8J9SFT8_PHATR</name>
<dbReference type="AlphaFoldDB" id="A0A8J9SFT8"/>
<dbReference type="Gene3D" id="3.40.50.150">
    <property type="entry name" value="Vaccinia Virus protein VP39"/>
    <property type="match status" value="1"/>
</dbReference>
<accession>A0A8J9SFT8</accession>
<proteinExistence type="predicted"/>
<gene>
    <name evidence="1" type="ORF">PTTT1_LOCUS51622</name>
</gene>
<dbReference type="InterPro" id="IPR019410">
    <property type="entry name" value="Methyltransf_16"/>
</dbReference>
<dbReference type="EMBL" id="OU594949">
    <property type="protein sequence ID" value="CAG9293473.1"/>
    <property type="molecule type" value="Genomic_DNA"/>
</dbReference>
<dbReference type="PANTHER" id="PTHR14614">
    <property type="entry name" value="HEPATOCELLULAR CARCINOMA-ASSOCIATED ANTIGEN"/>
    <property type="match status" value="1"/>
</dbReference>
<dbReference type="Pfam" id="PF10294">
    <property type="entry name" value="Methyltransf_16"/>
    <property type="match status" value="1"/>
</dbReference>
<dbReference type="InterPro" id="IPR029063">
    <property type="entry name" value="SAM-dependent_MTases_sf"/>
</dbReference>
<evidence type="ECO:0000313" key="1">
    <source>
        <dbReference type="EMBL" id="CAG9293473.1"/>
    </source>
</evidence>
<dbReference type="Proteomes" id="UP000836788">
    <property type="component" value="Chromosome 8"/>
</dbReference>
<organism evidence="1">
    <name type="scientific">Phaeodactylum tricornutum</name>
    <name type="common">Diatom</name>
    <dbReference type="NCBI Taxonomy" id="2850"/>
    <lineage>
        <taxon>Eukaryota</taxon>
        <taxon>Sar</taxon>
        <taxon>Stramenopiles</taxon>
        <taxon>Ochrophyta</taxon>
        <taxon>Bacillariophyta</taxon>
        <taxon>Bacillariophyceae</taxon>
        <taxon>Bacillariophycidae</taxon>
        <taxon>Naviculales</taxon>
        <taxon>Phaeodactylaceae</taxon>
        <taxon>Phaeodactylum</taxon>
    </lineage>
</organism>
<sequence>MSLLAGDDHRLLAVHAVDLVSAMAPSDLVLEAFRQEHPSLKEDSCADTTVAVQEIFGSMVNILYEDEMGPSKRYLQRLLLKFISVVVGEDRTESEALMQLLLKRLSIRNSFPDANECCHVSFRIQRLRHEIPLRIRIFPQHNDVALRMWEAGAVLSEFFVQCGGLLAGRKVVELGAGTAVTGLVAAGCCKASHVHCTDFTQASLDNMKHNVAINEPWLRQKRPKEEPQSVISSGYLEWGEFGNGIDENLNPEAAVNPLLVPSADHLIQGDTLIAADVVYDKAILSPLVRTIWYFLTATTSSPHEKTAIFATTIRNQSTFQLFQEQLHSQGISSQILLSRKECGNLQLVFPMNFIQPRSDVVIYSLHLQRKPTK</sequence>